<evidence type="ECO:0000256" key="3">
    <source>
        <dbReference type="ARBA" id="ARBA00023163"/>
    </source>
</evidence>
<dbReference type="EMBL" id="HBGK01051166">
    <property type="protein sequence ID" value="CAD9311216.1"/>
    <property type="molecule type" value="Transcribed_RNA"/>
</dbReference>
<feature type="region of interest" description="Disordered" evidence="4">
    <location>
        <begin position="147"/>
        <end position="183"/>
    </location>
</feature>
<dbReference type="AlphaFoldDB" id="A0A7S1VTU9"/>
<keyword evidence="2" id="KW-0805">Transcription regulation</keyword>
<feature type="domain" description="NOT2/NOT3/NOT5 C-terminal" evidence="5">
    <location>
        <begin position="309"/>
        <end position="417"/>
    </location>
</feature>
<organism evidence="6">
    <name type="scientific">Grammatophora oceanica</name>
    <dbReference type="NCBI Taxonomy" id="210454"/>
    <lineage>
        <taxon>Eukaryota</taxon>
        <taxon>Sar</taxon>
        <taxon>Stramenopiles</taxon>
        <taxon>Ochrophyta</taxon>
        <taxon>Bacillariophyta</taxon>
        <taxon>Fragilariophyceae</taxon>
        <taxon>Fragilariophycidae</taxon>
        <taxon>Rhabdonematales</taxon>
        <taxon>Grammatophoraceae</taxon>
        <taxon>Grammatophora</taxon>
    </lineage>
</organism>
<protein>
    <recommendedName>
        <fullName evidence="5">NOT2/NOT3/NOT5 C-terminal domain-containing protein</fullName>
    </recommendedName>
</protein>
<accession>A0A7S1VTU9</accession>
<feature type="compositionally biased region" description="Polar residues" evidence="4">
    <location>
        <begin position="225"/>
        <end position="238"/>
    </location>
</feature>
<dbReference type="GO" id="GO:0006355">
    <property type="term" value="P:regulation of DNA-templated transcription"/>
    <property type="evidence" value="ECO:0007669"/>
    <property type="project" value="InterPro"/>
</dbReference>
<dbReference type="GO" id="GO:0030015">
    <property type="term" value="C:CCR4-NOT core complex"/>
    <property type="evidence" value="ECO:0007669"/>
    <property type="project" value="InterPro"/>
</dbReference>
<dbReference type="InterPro" id="IPR040168">
    <property type="entry name" value="Not2/3/5"/>
</dbReference>
<name>A0A7S1VTU9_9STRA</name>
<dbReference type="PANTHER" id="PTHR23326">
    <property type="entry name" value="CCR4 NOT-RELATED"/>
    <property type="match status" value="1"/>
</dbReference>
<evidence type="ECO:0000259" key="5">
    <source>
        <dbReference type="Pfam" id="PF04153"/>
    </source>
</evidence>
<keyword evidence="3" id="KW-0804">Transcription</keyword>
<evidence type="ECO:0000256" key="2">
    <source>
        <dbReference type="ARBA" id="ARBA00023015"/>
    </source>
</evidence>
<feature type="compositionally biased region" description="Low complexity" evidence="4">
    <location>
        <begin position="239"/>
        <end position="262"/>
    </location>
</feature>
<evidence type="ECO:0000256" key="4">
    <source>
        <dbReference type="SAM" id="MobiDB-lite"/>
    </source>
</evidence>
<feature type="compositionally biased region" description="Low complexity" evidence="4">
    <location>
        <begin position="153"/>
        <end position="167"/>
    </location>
</feature>
<reference evidence="6" key="1">
    <citation type="submission" date="2021-01" db="EMBL/GenBank/DDBJ databases">
        <authorList>
            <person name="Corre E."/>
            <person name="Pelletier E."/>
            <person name="Niang G."/>
            <person name="Scheremetjew M."/>
            <person name="Finn R."/>
            <person name="Kale V."/>
            <person name="Holt S."/>
            <person name="Cochrane G."/>
            <person name="Meng A."/>
            <person name="Brown T."/>
            <person name="Cohen L."/>
        </authorList>
    </citation>
    <scope>NUCLEOTIDE SEQUENCE</scope>
    <source>
        <strain evidence="6">CCMP 410</strain>
    </source>
</reference>
<dbReference type="InterPro" id="IPR038635">
    <property type="entry name" value="CCR4-NOT_su2/3/5_C_sf"/>
</dbReference>
<dbReference type="Pfam" id="PF04153">
    <property type="entry name" value="NOT2_3_5_C"/>
    <property type="match status" value="1"/>
</dbReference>
<feature type="compositionally biased region" description="Low complexity" evidence="4">
    <location>
        <begin position="38"/>
        <end position="58"/>
    </location>
</feature>
<comment type="similarity">
    <text evidence="1">Belongs to the CNOT2/3/5 family.</text>
</comment>
<evidence type="ECO:0000313" key="6">
    <source>
        <dbReference type="EMBL" id="CAD9311216.1"/>
    </source>
</evidence>
<feature type="region of interest" description="Disordered" evidence="4">
    <location>
        <begin position="223"/>
        <end position="262"/>
    </location>
</feature>
<dbReference type="Gene3D" id="2.30.30.1020">
    <property type="entry name" value="CCR4-NOT complex subunit 2/3/5, C-terminal domain"/>
    <property type="match status" value="1"/>
</dbReference>
<feature type="compositionally biased region" description="Polar residues" evidence="4">
    <location>
        <begin position="169"/>
        <end position="183"/>
    </location>
</feature>
<sequence length="443" mass="44988">MFGNSTTQATTGDVLLGGATAGGFGGSALTSNGYGNDAASQASGGSGAPTSSGSGSAGLDLSEFPSLGGGGGAPPVAAPGAPGSNGIPSPMQQRHMLPQQAPQMLPGAGSNSTNPSTNLYASAMLAGNNRKFNMAKEDFPALSGAPVGGGSGASSLSGPTTSPLLLGNGATTLSSGSNAYGTNAPRATSGSLYGNEMESGNAGGQLEGSGLLGPGISGLGALTGLQGNAAPSSMQQRQSTSTSTAGGSTTANASSGAPTSSAGSALSGDYGLLGLLSVIRMTDADRNALALGTDLTHLGLNLNSNDNLYSSFSSPWSEVPATKEPHFQLPMCYYNEPPALKTGHLSKFQLETLFYIFHALPKDVLQAYSAQELYTREWRYHAQLKRWFKQATPADGIPAQTSSPQLLYFDMNSWERRIFTGNAADITSGFLSEEDVRVKFPQS</sequence>
<evidence type="ECO:0000256" key="1">
    <source>
        <dbReference type="ARBA" id="ARBA00007682"/>
    </source>
</evidence>
<dbReference type="InterPro" id="IPR007282">
    <property type="entry name" value="NOT2/3/5_C"/>
</dbReference>
<gene>
    <name evidence="6" type="ORF">GOCE00092_LOCUS26954</name>
</gene>
<proteinExistence type="inferred from homology"/>
<feature type="region of interest" description="Disordered" evidence="4">
    <location>
        <begin position="38"/>
        <end position="93"/>
    </location>
</feature>
<feature type="region of interest" description="Disordered" evidence="4">
    <location>
        <begin position="190"/>
        <end position="209"/>
    </location>
</feature>